<keyword evidence="2" id="KW-1185">Reference proteome</keyword>
<organism evidence="1 2">
    <name type="scientific">Paraglaciecola hydrolytica</name>
    <dbReference type="NCBI Taxonomy" id="1799789"/>
    <lineage>
        <taxon>Bacteria</taxon>
        <taxon>Pseudomonadati</taxon>
        <taxon>Pseudomonadota</taxon>
        <taxon>Gammaproteobacteria</taxon>
        <taxon>Alteromonadales</taxon>
        <taxon>Alteromonadaceae</taxon>
        <taxon>Paraglaciecola</taxon>
    </lineage>
</organism>
<evidence type="ECO:0000313" key="1">
    <source>
        <dbReference type="EMBL" id="KXI28094.1"/>
    </source>
</evidence>
<gene>
    <name evidence="1" type="ORF">AX660_17050</name>
</gene>
<sequence length="73" mass="8411">MNKNNTALHAAINLGLNRAIDDGSFDLIFHKIFANVLAKANFAQRKVFYLQNNFMSEQTPLNDKRLWFSPLNQ</sequence>
<comment type="caution">
    <text evidence="1">The sequence shown here is derived from an EMBL/GenBank/DDBJ whole genome shotgun (WGS) entry which is preliminary data.</text>
</comment>
<protein>
    <submittedName>
        <fullName evidence="1">Uncharacterized protein</fullName>
    </submittedName>
</protein>
<name>A0A135ZYQ3_9ALTE</name>
<reference evidence="2" key="1">
    <citation type="submission" date="2016-02" db="EMBL/GenBank/DDBJ databases">
        <authorList>
            <person name="Schultz-Johansen M."/>
            <person name="Glaring M.A."/>
            <person name="Bech P.K."/>
            <person name="Stougaard P."/>
        </authorList>
    </citation>
    <scope>NUCLEOTIDE SEQUENCE [LARGE SCALE GENOMIC DNA]</scope>
    <source>
        <strain evidence="2">S66</strain>
    </source>
</reference>
<dbReference type="OrthoDB" id="10000632at2"/>
<dbReference type="Proteomes" id="UP000070299">
    <property type="component" value="Unassembled WGS sequence"/>
</dbReference>
<proteinExistence type="predicted"/>
<dbReference type="STRING" id="1799789.AX660_17050"/>
<dbReference type="AlphaFoldDB" id="A0A135ZYQ3"/>
<evidence type="ECO:0000313" key="2">
    <source>
        <dbReference type="Proteomes" id="UP000070299"/>
    </source>
</evidence>
<accession>A0A135ZYQ3</accession>
<dbReference type="EMBL" id="LSNE01000007">
    <property type="protein sequence ID" value="KXI28094.1"/>
    <property type="molecule type" value="Genomic_DNA"/>
</dbReference>
<dbReference type="RefSeq" id="WP_068378083.1">
    <property type="nucleotide sequence ID" value="NZ_LSNE01000007.1"/>
</dbReference>